<dbReference type="InterPro" id="IPR054532">
    <property type="entry name" value="TPL_SMU1_LisH-like"/>
</dbReference>
<dbReference type="Pfam" id="PF00400">
    <property type="entry name" value="WD40"/>
    <property type="match status" value="3"/>
</dbReference>
<protein>
    <recommendedName>
        <fullName evidence="8">WD40 repeat-containing protein SMU1</fullName>
    </recommendedName>
</protein>
<keyword evidence="5" id="KW-0508">mRNA splicing</keyword>
<dbReference type="PROSITE" id="PS50896">
    <property type="entry name" value="LISH"/>
    <property type="match status" value="1"/>
</dbReference>
<dbReference type="PANTHER" id="PTHR22848">
    <property type="entry name" value="WD40 REPEAT PROTEIN"/>
    <property type="match status" value="1"/>
</dbReference>
<dbReference type="GeneID" id="92364214"/>
<evidence type="ECO:0000313" key="11">
    <source>
        <dbReference type="EMBL" id="OII76508.1"/>
    </source>
</evidence>
<dbReference type="SMART" id="SM00320">
    <property type="entry name" value="WD40"/>
    <property type="match status" value="5"/>
</dbReference>
<dbReference type="PROSITE" id="PS50294">
    <property type="entry name" value="WD_REPEATS_REGION"/>
    <property type="match status" value="1"/>
</dbReference>
<dbReference type="PROSITE" id="PS00678">
    <property type="entry name" value="WD_REPEATS_1"/>
    <property type="match status" value="1"/>
</dbReference>
<evidence type="ECO:0000313" key="12">
    <source>
        <dbReference type="Proteomes" id="UP000186804"/>
    </source>
</evidence>
<sequence>MEYSEVSNNSIIRVILQFLAENGLEKSFHVLQQESGIYLNGVNNVKLIHEKITSGDWNHFFSLTKVINLPVDMLVNCYEHIITELLENMEPYAAKFLLKNTKPCIFNMKVSHPSKYNMLLELANKAICVIENGSNEIEQSKSYQVIAKLAKSNYMEGNSRALSRLKVADMICNFIDEIKPSKLLEIIGIAIKAESERYRTFGNINDGTINAFDIGETKTSSQDFDNRKLNTNSFQETDNNPRSIICTIDKLENINFSTKEFGRINCVTFSPDESNIIIGTSLGFICIWSWISEELNKKIDTDDFFFSYKSDKCSIISMCSSIYRSDVYTELKISNYCVEESPSFLIASSSENCELRLWDNFKNLIYCLQNIHDKPVTCMTFNKDGSCILSGSYDGSVRIHGLRSRRMLKYFKYINNSSFVNTAVYNSTEALIISGYSDGTINVWDTRNCECIATYPLSNSSIIYCNIIDKPYLLFKLAKEGYPEVLNNEKKITNTSDIVMLCTSYEISILNIRNGKINNLYNIADKGNDGVSIRSIALHPSLHWIYILCSNNCLFCIDITKTELIDHILISKNIEGIKNEETTNIKSQVITNKNSNIYYSLKYNTLIYYSNDEMQLYGVSIPFKQ</sequence>
<dbReference type="InterPro" id="IPR015943">
    <property type="entry name" value="WD40/YVTN_repeat-like_dom_sf"/>
</dbReference>
<keyword evidence="4" id="KW-0677">Repeat</keyword>
<keyword evidence="12" id="KW-1185">Reference proteome</keyword>
<dbReference type="GO" id="GO:0000398">
    <property type="term" value="P:mRNA splicing, via spliceosome"/>
    <property type="evidence" value="ECO:0007669"/>
    <property type="project" value="InterPro"/>
</dbReference>
<dbReference type="InterPro" id="IPR001680">
    <property type="entry name" value="WD40_rpt"/>
</dbReference>
<accession>A0A1J4MU17</accession>
<keyword evidence="6" id="KW-0539">Nucleus</keyword>
<dbReference type="InterPro" id="IPR036322">
    <property type="entry name" value="WD40_repeat_dom_sf"/>
</dbReference>
<dbReference type="EMBL" id="LRBS01000057">
    <property type="protein sequence ID" value="OII76508.1"/>
    <property type="molecule type" value="Genomic_DNA"/>
</dbReference>
<dbReference type="RefSeq" id="XP_067068354.1">
    <property type="nucleotide sequence ID" value="XM_067210279.1"/>
</dbReference>
<evidence type="ECO:0000256" key="4">
    <source>
        <dbReference type="ARBA" id="ARBA00022737"/>
    </source>
</evidence>
<dbReference type="Pfam" id="PF17814">
    <property type="entry name" value="LisH_TPL"/>
    <property type="match status" value="1"/>
</dbReference>
<organism evidence="11 12">
    <name type="scientific">Cryptosporidium andersoni</name>
    <dbReference type="NCBI Taxonomy" id="117008"/>
    <lineage>
        <taxon>Eukaryota</taxon>
        <taxon>Sar</taxon>
        <taxon>Alveolata</taxon>
        <taxon>Apicomplexa</taxon>
        <taxon>Conoidasida</taxon>
        <taxon>Coccidia</taxon>
        <taxon>Eucoccidiorida</taxon>
        <taxon>Eimeriorina</taxon>
        <taxon>Cryptosporidiidae</taxon>
        <taxon>Cryptosporidium</taxon>
    </lineage>
</organism>
<proteinExistence type="inferred from homology"/>
<keyword evidence="3" id="KW-0507">mRNA processing</keyword>
<gene>
    <name evidence="11" type="ORF">cand_000290</name>
</gene>
<dbReference type="PROSITE" id="PS50082">
    <property type="entry name" value="WD_REPEATS_2"/>
    <property type="match status" value="2"/>
</dbReference>
<dbReference type="InterPro" id="IPR045184">
    <property type="entry name" value="SMU1"/>
</dbReference>
<dbReference type="Gene3D" id="2.130.10.10">
    <property type="entry name" value="YVTN repeat-like/Quinoprotein amine dehydrogenase"/>
    <property type="match status" value="1"/>
</dbReference>
<feature type="domain" description="TPL/SMU1 LisH-like dimerisation" evidence="10">
    <location>
        <begin position="11"/>
        <end position="36"/>
    </location>
</feature>
<dbReference type="SUPFAM" id="SSF50978">
    <property type="entry name" value="WD40 repeat-like"/>
    <property type="match status" value="1"/>
</dbReference>
<evidence type="ECO:0000256" key="8">
    <source>
        <dbReference type="ARBA" id="ARBA00026184"/>
    </source>
</evidence>
<dbReference type="VEuPathDB" id="CryptoDB:cand_000290"/>
<feature type="repeat" description="WD" evidence="9">
    <location>
        <begin position="369"/>
        <end position="410"/>
    </location>
</feature>
<evidence type="ECO:0000256" key="3">
    <source>
        <dbReference type="ARBA" id="ARBA00022664"/>
    </source>
</evidence>
<dbReference type="Proteomes" id="UP000186804">
    <property type="component" value="Unassembled WGS sequence"/>
</dbReference>
<dbReference type="GO" id="GO:0016607">
    <property type="term" value="C:nuclear speck"/>
    <property type="evidence" value="ECO:0007669"/>
    <property type="project" value="UniProtKB-SubCell"/>
</dbReference>
<evidence type="ECO:0000256" key="2">
    <source>
        <dbReference type="ARBA" id="ARBA00022574"/>
    </source>
</evidence>
<evidence type="ECO:0000256" key="6">
    <source>
        <dbReference type="ARBA" id="ARBA00023242"/>
    </source>
</evidence>
<comment type="similarity">
    <text evidence="7">Belongs to the WD repeat SMU1 family.</text>
</comment>
<name>A0A1J4MU17_9CRYT</name>
<dbReference type="InterPro" id="IPR006594">
    <property type="entry name" value="LisH"/>
</dbReference>
<comment type="subcellular location">
    <subcellularLocation>
        <location evidence="1">Nucleus speckle</location>
    </subcellularLocation>
</comment>
<feature type="repeat" description="WD" evidence="9">
    <location>
        <begin position="413"/>
        <end position="454"/>
    </location>
</feature>
<dbReference type="AlphaFoldDB" id="A0A1J4MU17"/>
<dbReference type="SMART" id="SM00667">
    <property type="entry name" value="LisH"/>
    <property type="match status" value="1"/>
</dbReference>
<evidence type="ECO:0000256" key="7">
    <source>
        <dbReference type="ARBA" id="ARBA00025801"/>
    </source>
</evidence>
<evidence type="ECO:0000256" key="5">
    <source>
        <dbReference type="ARBA" id="ARBA00023187"/>
    </source>
</evidence>
<dbReference type="OrthoDB" id="538223at2759"/>
<evidence type="ECO:0000256" key="9">
    <source>
        <dbReference type="PROSITE-ProRule" id="PRU00221"/>
    </source>
</evidence>
<comment type="caution">
    <text evidence="11">The sequence shown here is derived from an EMBL/GenBank/DDBJ whole genome shotgun (WGS) entry which is preliminary data.</text>
</comment>
<evidence type="ECO:0000259" key="10">
    <source>
        <dbReference type="Pfam" id="PF17814"/>
    </source>
</evidence>
<evidence type="ECO:0000256" key="1">
    <source>
        <dbReference type="ARBA" id="ARBA00004324"/>
    </source>
</evidence>
<dbReference type="InterPro" id="IPR019775">
    <property type="entry name" value="WD40_repeat_CS"/>
</dbReference>
<reference evidence="11 12" key="1">
    <citation type="submission" date="2016-10" db="EMBL/GenBank/DDBJ databases">
        <title>Reductive evolution of mitochondrial metabolism and differential evolution of invasion-related proteins in Cryptosporidium.</title>
        <authorList>
            <person name="Liu S."/>
            <person name="Roellig D.M."/>
            <person name="Guo Y."/>
            <person name="Li N."/>
            <person name="Frace M.A."/>
            <person name="Tang K."/>
            <person name="Zhang L."/>
            <person name="Feng Y."/>
            <person name="Xiao L."/>
        </authorList>
    </citation>
    <scope>NUCLEOTIDE SEQUENCE [LARGE SCALE GENOMIC DNA]</scope>
    <source>
        <strain evidence="11">30847</strain>
    </source>
</reference>
<keyword evidence="2 9" id="KW-0853">WD repeat</keyword>